<dbReference type="AlphaFoldDB" id="A0A6A5ELT6"/>
<dbReference type="GO" id="GO:0005576">
    <property type="term" value="C:extracellular region"/>
    <property type="evidence" value="ECO:0007669"/>
    <property type="project" value="UniProtKB-SubCell"/>
</dbReference>
<dbReference type="EMBL" id="VHII01000018">
    <property type="protein sequence ID" value="KAF1376874.1"/>
    <property type="molecule type" value="Genomic_DNA"/>
</dbReference>
<dbReference type="Pfam" id="PF08107">
    <property type="entry name" value="Antimicrobial12"/>
    <property type="match status" value="1"/>
</dbReference>
<name>A0A6A5ELT6_PERFL</name>
<reference evidence="8 9" key="1">
    <citation type="submission" date="2019-06" db="EMBL/GenBank/DDBJ databases">
        <title>A chromosome-scale genome assembly of the European perch, Perca fluviatilis.</title>
        <authorList>
            <person name="Roques C."/>
            <person name="Zahm M."/>
            <person name="Cabau C."/>
            <person name="Klopp C."/>
            <person name="Bouchez O."/>
            <person name="Donnadieu C."/>
            <person name="Kuhl H."/>
            <person name="Gislard M."/>
            <person name="Guendouz S."/>
            <person name="Journot L."/>
            <person name="Haffray P."/>
            <person name="Bestin A."/>
            <person name="Morvezen R."/>
            <person name="Feron R."/>
            <person name="Wen M."/>
            <person name="Jouanno E."/>
            <person name="Herpin A."/>
            <person name="Schartl M."/>
            <person name="Postlethwait J."/>
            <person name="Schaerlinger B."/>
            <person name="Chardard D."/>
            <person name="Lecocq T."/>
            <person name="Poncet C."/>
            <person name="Jaffrelo L."/>
            <person name="Lampietro C."/>
            <person name="Guiguen Y."/>
        </authorList>
    </citation>
    <scope>NUCLEOTIDE SEQUENCE [LARGE SCALE GENOMIC DNA]</scope>
    <source>
        <tissue evidence="8">Blood</tissue>
    </source>
</reference>
<protein>
    <submittedName>
        <fullName evidence="8">Uncharacterized protein</fullName>
    </submittedName>
</protein>
<dbReference type="Proteomes" id="UP000465112">
    <property type="component" value="Unassembled WGS sequence"/>
</dbReference>
<keyword evidence="4" id="KW-0929">Antimicrobial</keyword>
<evidence type="ECO:0000256" key="3">
    <source>
        <dbReference type="ARBA" id="ARBA00022525"/>
    </source>
</evidence>
<gene>
    <name evidence="8" type="ORF">PFLUV_G00216010</name>
</gene>
<accession>A0A6A5ELT6</accession>
<dbReference type="InterPro" id="IPR012515">
    <property type="entry name" value="Antimicrobial12"/>
</dbReference>
<keyword evidence="5" id="KW-0027">Amidation</keyword>
<comment type="similarity">
    <text evidence="2">Belongs to the pleurocidin family.</text>
</comment>
<keyword evidence="6" id="KW-0044">Antibiotic</keyword>
<evidence type="ECO:0000313" key="8">
    <source>
        <dbReference type="EMBL" id="KAF1376874.1"/>
    </source>
</evidence>
<sequence length="66" mass="7267">MKFITLFLVLSLVVLMAEPGECIWGMLLNGALHVGKAIHGLLTKAPTAAEQQELDQLVFDRERAFA</sequence>
<evidence type="ECO:0000256" key="4">
    <source>
        <dbReference type="ARBA" id="ARBA00022529"/>
    </source>
</evidence>
<evidence type="ECO:0000313" key="9">
    <source>
        <dbReference type="Proteomes" id="UP000465112"/>
    </source>
</evidence>
<evidence type="ECO:0000256" key="1">
    <source>
        <dbReference type="ARBA" id="ARBA00004613"/>
    </source>
</evidence>
<dbReference type="GO" id="GO:0042742">
    <property type="term" value="P:defense response to bacterium"/>
    <property type="evidence" value="ECO:0007669"/>
    <property type="project" value="UniProtKB-KW"/>
</dbReference>
<proteinExistence type="inferred from homology"/>
<feature type="chain" id="PRO_5025415619" evidence="7">
    <location>
        <begin position="23"/>
        <end position="66"/>
    </location>
</feature>
<comment type="caution">
    <text evidence="8">The sequence shown here is derived from an EMBL/GenBank/DDBJ whole genome shotgun (WGS) entry which is preliminary data.</text>
</comment>
<keyword evidence="7" id="KW-0732">Signal</keyword>
<organism evidence="8 9">
    <name type="scientific">Perca fluviatilis</name>
    <name type="common">European perch</name>
    <dbReference type="NCBI Taxonomy" id="8168"/>
    <lineage>
        <taxon>Eukaryota</taxon>
        <taxon>Metazoa</taxon>
        <taxon>Chordata</taxon>
        <taxon>Craniata</taxon>
        <taxon>Vertebrata</taxon>
        <taxon>Euteleostomi</taxon>
        <taxon>Actinopterygii</taxon>
        <taxon>Neopterygii</taxon>
        <taxon>Teleostei</taxon>
        <taxon>Neoteleostei</taxon>
        <taxon>Acanthomorphata</taxon>
        <taxon>Eupercaria</taxon>
        <taxon>Perciformes</taxon>
        <taxon>Percoidei</taxon>
        <taxon>Percidae</taxon>
        <taxon>Percinae</taxon>
        <taxon>Perca</taxon>
    </lineage>
</organism>
<evidence type="ECO:0000256" key="5">
    <source>
        <dbReference type="ARBA" id="ARBA00022815"/>
    </source>
</evidence>
<feature type="signal peptide" evidence="7">
    <location>
        <begin position="1"/>
        <end position="22"/>
    </location>
</feature>
<evidence type="ECO:0000256" key="7">
    <source>
        <dbReference type="SAM" id="SignalP"/>
    </source>
</evidence>
<evidence type="ECO:0000256" key="2">
    <source>
        <dbReference type="ARBA" id="ARBA00007419"/>
    </source>
</evidence>
<keyword evidence="3" id="KW-0964">Secreted</keyword>
<comment type="subcellular location">
    <subcellularLocation>
        <location evidence="1">Secreted</location>
    </subcellularLocation>
</comment>
<keyword evidence="9" id="KW-1185">Reference proteome</keyword>
<evidence type="ECO:0000256" key="6">
    <source>
        <dbReference type="ARBA" id="ARBA00023022"/>
    </source>
</evidence>